<keyword evidence="4 8" id="KW-0175">Coiled coil</keyword>
<keyword evidence="11" id="KW-1185">Reference proteome</keyword>
<protein>
    <submittedName>
        <fullName evidence="10">Kinesin-like protein KIF15</fullName>
    </submittedName>
</protein>
<dbReference type="Proteomes" id="UP000188320">
    <property type="component" value="Unassembled WGS sequence"/>
</dbReference>
<gene>
    <name evidence="10" type="ORF">AX774_g2334</name>
</gene>
<keyword evidence="3" id="KW-0067">ATP-binding</keyword>
<dbReference type="GO" id="GO:0003777">
    <property type="term" value="F:microtubule motor activity"/>
    <property type="evidence" value="ECO:0007669"/>
    <property type="project" value="InterPro"/>
</dbReference>
<dbReference type="SUPFAM" id="SSF52540">
    <property type="entry name" value="P-loop containing nucleoside triphosphate hydrolases"/>
    <property type="match status" value="1"/>
</dbReference>
<feature type="domain" description="Kinesin motor" evidence="9">
    <location>
        <begin position="1"/>
        <end position="57"/>
    </location>
</feature>
<evidence type="ECO:0000256" key="7">
    <source>
        <dbReference type="PROSITE-ProRule" id="PRU00283"/>
    </source>
</evidence>
<name>A0A1R1PT77_ZANCU</name>
<dbReference type="InterPro" id="IPR044986">
    <property type="entry name" value="KIF15/KIN-12"/>
</dbReference>
<dbReference type="Gene3D" id="3.40.850.10">
    <property type="entry name" value="Kinesin motor domain"/>
    <property type="match status" value="1"/>
</dbReference>
<dbReference type="EMBL" id="LSSK01000244">
    <property type="protein sequence ID" value="OMH84144.1"/>
    <property type="molecule type" value="Genomic_DNA"/>
</dbReference>
<reference evidence="11" key="1">
    <citation type="submission" date="2017-01" db="EMBL/GenBank/DDBJ databases">
        <authorList>
            <person name="Wang Y."/>
            <person name="White M."/>
            <person name="Kvist S."/>
            <person name="Moncalvo J.-M."/>
        </authorList>
    </citation>
    <scope>NUCLEOTIDE SEQUENCE [LARGE SCALE GENOMIC DNA]</scope>
    <source>
        <strain evidence="11">COL-18-3</strain>
    </source>
</reference>
<dbReference type="GO" id="GO:0007018">
    <property type="term" value="P:microtubule-based movement"/>
    <property type="evidence" value="ECO:0007669"/>
    <property type="project" value="InterPro"/>
</dbReference>
<dbReference type="PROSITE" id="PS50067">
    <property type="entry name" value="KINESIN_MOTOR_2"/>
    <property type="match status" value="1"/>
</dbReference>
<keyword evidence="5" id="KW-0505">Motor protein</keyword>
<keyword evidence="2" id="KW-0547">Nucleotide-binding</keyword>
<accession>A0A1R1PT77</accession>
<comment type="caution">
    <text evidence="7">Lacks conserved residue(s) required for the propagation of feature annotation.</text>
</comment>
<evidence type="ECO:0000256" key="5">
    <source>
        <dbReference type="ARBA" id="ARBA00023175"/>
    </source>
</evidence>
<evidence type="ECO:0000259" key="9">
    <source>
        <dbReference type="PROSITE" id="PS50067"/>
    </source>
</evidence>
<dbReference type="PANTHER" id="PTHR37739">
    <property type="entry name" value="KINESIN-LIKE PROTEIN KIN-12D"/>
    <property type="match status" value="1"/>
</dbReference>
<proteinExistence type="inferred from homology"/>
<evidence type="ECO:0000256" key="1">
    <source>
        <dbReference type="ARBA" id="ARBA00022701"/>
    </source>
</evidence>
<evidence type="ECO:0000256" key="8">
    <source>
        <dbReference type="SAM" id="Coils"/>
    </source>
</evidence>
<dbReference type="InterPro" id="IPR001752">
    <property type="entry name" value="Kinesin_motor_dom"/>
</dbReference>
<dbReference type="InterPro" id="IPR027417">
    <property type="entry name" value="P-loop_NTPase"/>
</dbReference>
<feature type="coiled-coil region" evidence="8">
    <location>
        <begin position="64"/>
        <end position="91"/>
    </location>
</feature>
<dbReference type="GO" id="GO:0005524">
    <property type="term" value="F:ATP binding"/>
    <property type="evidence" value="ECO:0007669"/>
    <property type="project" value="UniProtKB-KW"/>
</dbReference>
<evidence type="ECO:0000313" key="11">
    <source>
        <dbReference type="Proteomes" id="UP000188320"/>
    </source>
</evidence>
<evidence type="ECO:0000256" key="2">
    <source>
        <dbReference type="ARBA" id="ARBA00022741"/>
    </source>
</evidence>
<dbReference type="AlphaFoldDB" id="A0A1R1PT77"/>
<dbReference type="Pfam" id="PF00225">
    <property type="entry name" value="Kinesin"/>
    <property type="match status" value="1"/>
</dbReference>
<comment type="caution">
    <text evidence="10">The sequence shown here is derived from an EMBL/GenBank/DDBJ whole genome shotgun (WGS) entry which is preliminary data.</text>
</comment>
<dbReference type="GO" id="GO:0005874">
    <property type="term" value="C:microtubule"/>
    <property type="evidence" value="ECO:0007669"/>
    <property type="project" value="UniProtKB-KW"/>
</dbReference>
<dbReference type="GO" id="GO:0008017">
    <property type="term" value="F:microtubule binding"/>
    <property type="evidence" value="ECO:0007669"/>
    <property type="project" value="InterPro"/>
</dbReference>
<comment type="similarity">
    <text evidence="6">Belongs to the TRAFAC class myosin-kinesin ATPase superfamily. Kinesin family. KIN-12 subfamily.</text>
</comment>
<evidence type="ECO:0000256" key="6">
    <source>
        <dbReference type="ARBA" id="ARBA00034488"/>
    </source>
</evidence>
<evidence type="ECO:0000313" key="10">
    <source>
        <dbReference type="EMBL" id="OMH84144.1"/>
    </source>
</evidence>
<organism evidence="10 11">
    <name type="scientific">Zancudomyces culisetae</name>
    <name type="common">Gut fungus</name>
    <name type="synonym">Smittium culisetae</name>
    <dbReference type="NCBI Taxonomy" id="1213189"/>
    <lineage>
        <taxon>Eukaryota</taxon>
        <taxon>Fungi</taxon>
        <taxon>Fungi incertae sedis</taxon>
        <taxon>Zoopagomycota</taxon>
        <taxon>Kickxellomycotina</taxon>
        <taxon>Harpellomycetes</taxon>
        <taxon>Harpellales</taxon>
        <taxon>Legeriomycetaceae</taxon>
        <taxon>Zancudomyces</taxon>
    </lineage>
</organism>
<keyword evidence="1" id="KW-0493">Microtubule</keyword>
<evidence type="ECO:0000256" key="4">
    <source>
        <dbReference type="ARBA" id="ARBA00023054"/>
    </source>
</evidence>
<dbReference type="PANTHER" id="PTHR37739:SF8">
    <property type="entry name" value="KINESIN-LIKE PROTEIN KIN-12D"/>
    <property type="match status" value="1"/>
</dbReference>
<dbReference type="OrthoDB" id="3176171at2759"/>
<sequence>MNRESSRSHSLFTLVVQSMDSLGGNSVTAIVANVSPSISSDYETISTLRFAQRAKLIKNRVVVNQDTKGDVVQFQKEIARLRSEVSLLRDVISRSNSSGSQGVHTGTDACFLTTSI</sequence>
<evidence type="ECO:0000256" key="3">
    <source>
        <dbReference type="ARBA" id="ARBA00022840"/>
    </source>
</evidence>
<dbReference type="InterPro" id="IPR036961">
    <property type="entry name" value="Kinesin_motor_dom_sf"/>
</dbReference>